<dbReference type="PANTHER" id="PTHR31123">
    <property type="entry name" value="ACCUMULATION OF DYADS PROTEIN 2-RELATED"/>
    <property type="match status" value="1"/>
</dbReference>
<feature type="transmembrane region" description="Helical" evidence="7">
    <location>
        <begin position="150"/>
        <end position="167"/>
    </location>
</feature>
<feature type="transmembrane region" description="Helical" evidence="7">
    <location>
        <begin position="179"/>
        <end position="196"/>
    </location>
</feature>
<evidence type="ECO:0000256" key="2">
    <source>
        <dbReference type="ARBA" id="ARBA00005587"/>
    </source>
</evidence>
<evidence type="ECO:0000313" key="9">
    <source>
        <dbReference type="Proteomes" id="UP000478008"/>
    </source>
</evidence>
<dbReference type="Pfam" id="PF01184">
    <property type="entry name" value="Gpr1_Fun34_YaaH"/>
    <property type="match status" value="1"/>
</dbReference>
<dbReference type="InterPro" id="IPR051633">
    <property type="entry name" value="AceTr"/>
</dbReference>
<dbReference type="PANTHER" id="PTHR31123:SF1">
    <property type="entry name" value="ACCUMULATION OF DYADS PROTEIN 2-RELATED"/>
    <property type="match status" value="1"/>
</dbReference>
<feature type="transmembrane region" description="Helical" evidence="7">
    <location>
        <begin position="78"/>
        <end position="99"/>
    </location>
</feature>
<feature type="transmembrane region" description="Helical" evidence="7">
    <location>
        <begin position="111"/>
        <end position="130"/>
    </location>
</feature>
<dbReference type="OMA" id="WIEGPEP"/>
<keyword evidence="4 7" id="KW-1133">Transmembrane helix</keyword>
<dbReference type="AlphaFoldDB" id="A0A7D9CVC5"/>
<dbReference type="NCBIfam" id="NF038013">
    <property type="entry name" value="AceTr_1"/>
    <property type="match status" value="1"/>
</dbReference>
<keyword evidence="9" id="KW-1185">Reference proteome</keyword>
<proteinExistence type="inferred from homology"/>
<dbReference type="PROSITE" id="PS01114">
    <property type="entry name" value="GPR1_FUN34_YAAH"/>
    <property type="match status" value="1"/>
</dbReference>
<dbReference type="EMBL" id="CABFWN010000001">
    <property type="protein sequence ID" value="VUG15993.1"/>
    <property type="molecule type" value="Genomic_DNA"/>
</dbReference>
<evidence type="ECO:0000313" key="8">
    <source>
        <dbReference type="EMBL" id="VUG15993.1"/>
    </source>
</evidence>
<evidence type="ECO:0000256" key="7">
    <source>
        <dbReference type="SAM" id="Phobius"/>
    </source>
</evidence>
<evidence type="ECO:0000256" key="1">
    <source>
        <dbReference type="ARBA" id="ARBA00004141"/>
    </source>
</evidence>
<name>A0A7D9CVC5_DEKBR</name>
<organism evidence="8 9">
    <name type="scientific">Dekkera bruxellensis</name>
    <name type="common">Brettanomyces custersii</name>
    <dbReference type="NCBI Taxonomy" id="5007"/>
    <lineage>
        <taxon>Eukaryota</taxon>
        <taxon>Fungi</taxon>
        <taxon>Dikarya</taxon>
        <taxon>Ascomycota</taxon>
        <taxon>Saccharomycotina</taxon>
        <taxon>Pichiomycetes</taxon>
        <taxon>Pichiales</taxon>
        <taxon>Pichiaceae</taxon>
        <taxon>Brettanomyces</taxon>
    </lineage>
</organism>
<dbReference type="InterPro" id="IPR000791">
    <property type="entry name" value="Gpr1/Fun34/SatP-like"/>
</dbReference>
<feature type="region of interest" description="Disordered" evidence="6">
    <location>
        <begin position="1"/>
        <end position="32"/>
    </location>
</feature>
<evidence type="ECO:0000256" key="6">
    <source>
        <dbReference type="SAM" id="MobiDB-lite"/>
    </source>
</evidence>
<feature type="transmembrane region" description="Helical" evidence="7">
    <location>
        <begin position="202"/>
        <end position="222"/>
    </location>
</feature>
<reference evidence="8 9" key="1">
    <citation type="submission" date="2019-07" db="EMBL/GenBank/DDBJ databases">
        <authorList>
            <person name="Friedrich A."/>
            <person name="Schacherer J."/>
        </authorList>
    </citation>
    <scope>NUCLEOTIDE SEQUENCE [LARGE SCALE GENOMIC DNA]</scope>
</reference>
<dbReference type="GO" id="GO:0005886">
    <property type="term" value="C:plasma membrane"/>
    <property type="evidence" value="ECO:0007669"/>
    <property type="project" value="TreeGrafter"/>
</dbReference>
<dbReference type="InterPro" id="IPR047622">
    <property type="entry name" value="GPR1_FUN34_YAAH"/>
</dbReference>
<protein>
    <submittedName>
        <fullName evidence="8">DEBR0S1_04852g1_1</fullName>
    </submittedName>
</protein>
<sequence>MSNTKDVENQLSHDDNIGNYSPPAETLAEGSNQKEITRVRSDANYVYIGKRKYLRDELSNAFGGTLQPGLAPEATHKFANPAPLGLSAFALTTLVLSLVNCQARSVSTPNIVIGLAAFYGGLIQLLAGMWELSLENTFGGVALSSYGGFWMSYAAISIPWFNIAAAYESEVDLENAIGFYLLGWTLFTYGLCSCTLKSTVMFFALFFMLGNTFLLLTIGAFIQSTGATKAGGVLGVITAFIAWYNAYAGLATRQNSYITVKGRQLPKFGKKKKNIGEVV</sequence>
<evidence type="ECO:0000256" key="4">
    <source>
        <dbReference type="ARBA" id="ARBA00022989"/>
    </source>
</evidence>
<gene>
    <name evidence="8" type="primary">ATO2</name>
    <name evidence="8" type="ORF">DEBR0S1_04852G</name>
</gene>
<keyword evidence="5 7" id="KW-0472">Membrane</keyword>
<comment type="similarity">
    <text evidence="2">Belongs to the acetate uptake transporter (AceTr) (TC 2.A.96) family.</text>
</comment>
<comment type="subcellular location">
    <subcellularLocation>
        <location evidence="1">Membrane</location>
        <topology evidence="1">Multi-pass membrane protein</topology>
    </subcellularLocation>
</comment>
<dbReference type="GO" id="GO:0015123">
    <property type="term" value="F:acetate transmembrane transporter activity"/>
    <property type="evidence" value="ECO:0007669"/>
    <property type="project" value="TreeGrafter"/>
</dbReference>
<dbReference type="Proteomes" id="UP000478008">
    <property type="component" value="Unassembled WGS sequence"/>
</dbReference>
<accession>A0A7D9CVC5</accession>
<evidence type="ECO:0000256" key="5">
    <source>
        <dbReference type="ARBA" id="ARBA00023136"/>
    </source>
</evidence>
<keyword evidence="3 7" id="KW-0812">Transmembrane</keyword>
<evidence type="ECO:0000256" key="3">
    <source>
        <dbReference type="ARBA" id="ARBA00022692"/>
    </source>
</evidence>
<feature type="compositionally biased region" description="Basic and acidic residues" evidence="6">
    <location>
        <begin position="1"/>
        <end position="16"/>
    </location>
</feature>
<feature type="transmembrane region" description="Helical" evidence="7">
    <location>
        <begin position="229"/>
        <end position="247"/>
    </location>
</feature>